<accession>R1ICL2</accession>
<reference evidence="1 2" key="1">
    <citation type="submission" date="2013-02" db="EMBL/GenBank/DDBJ databases">
        <title>Draft genome sequence of Amycolatopsis vancoresmycina strain DSM 44592T.</title>
        <authorList>
            <person name="Kumar S."/>
            <person name="Kaur N."/>
            <person name="Kaur C."/>
            <person name="Raghava G.P.S."/>
            <person name="Mayilraj S."/>
        </authorList>
    </citation>
    <scope>NUCLEOTIDE SEQUENCE [LARGE SCALE GENOMIC DNA]</scope>
    <source>
        <strain evidence="1 2">DSM 44592</strain>
    </source>
</reference>
<name>R1ICL2_9PSEU</name>
<keyword evidence="2" id="KW-1185">Reference proteome</keyword>
<comment type="caution">
    <text evidence="1">The sequence shown here is derived from an EMBL/GenBank/DDBJ whole genome shotgun (WGS) entry which is preliminary data.</text>
</comment>
<evidence type="ECO:0000313" key="2">
    <source>
        <dbReference type="Proteomes" id="UP000014139"/>
    </source>
</evidence>
<dbReference type="eggNOG" id="ENOG50309P0">
    <property type="taxonomic scope" value="Bacteria"/>
</dbReference>
<dbReference type="OrthoDB" id="3542385at2"/>
<gene>
    <name evidence="1" type="ORF">H480_13029</name>
</gene>
<sequence>MTLHTDLTTLLADAGLVDVDVDAAVADEHQRSAAYRRIVAAAAATESREGDRELVARIVRDPSEMTAKTAVVDLVDRIAPRAAGPEEFRRWSAELLPETDRFTTESNREFVRRRVRDWQFWLGAKEGHVPAESELAEVTPWMQRLLAEESTSAPVLALLAESGATRKIRNIAKNRGRETG</sequence>
<dbReference type="AlphaFoldDB" id="R1ICL2"/>
<protein>
    <submittedName>
        <fullName evidence="1">Uncharacterized protein</fullName>
    </submittedName>
</protein>
<dbReference type="PATRIC" id="fig|1292037.4.peg.2486"/>
<evidence type="ECO:0000313" key="1">
    <source>
        <dbReference type="EMBL" id="EOD68129.1"/>
    </source>
</evidence>
<proteinExistence type="predicted"/>
<dbReference type="Proteomes" id="UP000014139">
    <property type="component" value="Unassembled WGS sequence"/>
</dbReference>
<dbReference type="EMBL" id="AOUO01000171">
    <property type="protein sequence ID" value="EOD68129.1"/>
    <property type="molecule type" value="Genomic_DNA"/>
</dbReference>
<organism evidence="1 2">
    <name type="scientific">Amycolatopsis vancoresmycina DSM 44592</name>
    <dbReference type="NCBI Taxonomy" id="1292037"/>
    <lineage>
        <taxon>Bacteria</taxon>
        <taxon>Bacillati</taxon>
        <taxon>Actinomycetota</taxon>
        <taxon>Actinomycetes</taxon>
        <taxon>Pseudonocardiales</taxon>
        <taxon>Pseudonocardiaceae</taxon>
        <taxon>Amycolatopsis</taxon>
    </lineage>
</organism>
<dbReference type="RefSeq" id="WP_003077358.1">
    <property type="nucleotide sequence ID" value="NZ_AOUO01000171.1"/>
</dbReference>